<organism evidence="2 3">
    <name type="scientific">Chitinophaga oryziterrae</name>
    <dbReference type="NCBI Taxonomy" id="1031224"/>
    <lineage>
        <taxon>Bacteria</taxon>
        <taxon>Pseudomonadati</taxon>
        <taxon>Bacteroidota</taxon>
        <taxon>Chitinophagia</taxon>
        <taxon>Chitinophagales</taxon>
        <taxon>Chitinophagaceae</taxon>
        <taxon>Chitinophaga</taxon>
    </lineage>
</organism>
<dbReference type="GO" id="GO:0016791">
    <property type="term" value="F:phosphatase activity"/>
    <property type="evidence" value="ECO:0007669"/>
    <property type="project" value="TreeGrafter"/>
</dbReference>
<dbReference type="NCBIfam" id="TIGR04075">
    <property type="entry name" value="bacter_Pnkp"/>
    <property type="match status" value="1"/>
</dbReference>
<feature type="non-terminal residue" evidence="2">
    <location>
        <position position="1"/>
    </location>
</feature>
<dbReference type="PANTHER" id="PTHR42850:SF7">
    <property type="entry name" value="BIS(5'-NUCLEOSYL)-TETRAPHOSPHATASE PRPE [ASYMMETRICAL]"/>
    <property type="match status" value="1"/>
</dbReference>
<feature type="domain" description="Polynucleotide kinase-phosphatase ligase" evidence="1">
    <location>
        <begin position="193"/>
        <end position="570"/>
    </location>
</feature>
<evidence type="ECO:0000259" key="1">
    <source>
        <dbReference type="Pfam" id="PF16542"/>
    </source>
</evidence>
<evidence type="ECO:0000313" key="3">
    <source>
        <dbReference type="Proteomes" id="UP000468388"/>
    </source>
</evidence>
<dbReference type="Gene3D" id="3.30.470.30">
    <property type="entry name" value="DNA ligase/mRNA capping enzyme"/>
    <property type="match status" value="1"/>
</dbReference>
<dbReference type="CDD" id="cd07423">
    <property type="entry name" value="MPP_Prp_like"/>
    <property type="match status" value="1"/>
</dbReference>
<accession>A0A6N8JIE1</accession>
<dbReference type="InterPro" id="IPR041780">
    <property type="entry name" value="MPP_PrpE-like"/>
</dbReference>
<evidence type="ECO:0000313" key="2">
    <source>
        <dbReference type="EMBL" id="MVT45005.1"/>
    </source>
</evidence>
<dbReference type="InterPro" id="IPR032380">
    <property type="entry name" value="PNKP_ligase_dom"/>
</dbReference>
<dbReference type="GO" id="GO:0016301">
    <property type="term" value="F:kinase activity"/>
    <property type="evidence" value="ECO:0007669"/>
    <property type="project" value="UniProtKB-KW"/>
</dbReference>
<dbReference type="EMBL" id="WRXO01000015">
    <property type="protein sequence ID" value="MVT45005.1"/>
    <property type="molecule type" value="Genomic_DNA"/>
</dbReference>
<dbReference type="Gene3D" id="3.60.21.10">
    <property type="match status" value="1"/>
</dbReference>
<comment type="caution">
    <text evidence="2">The sequence shown here is derived from an EMBL/GenBank/DDBJ whole genome shotgun (WGS) entry which is preliminary data.</text>
</comment>
<dbReference type="OrthoDB" id="9808081at2"/>
<dbReference type="InterPro" id="IPR050126">
    <property type="entry name" value="Ap4A_hydrolase"/>
</dbReference>
<dbReference type="PANTHER" id="PTHR42850">
    <property type="entry name" value="METALLOPHOSPHOESTERASE"/>
    <property type="match status" value="1"/>
</dbReference>
<keyword evidence="2" id="KW-0808">Transferase</keyword>
<sequence>HGLQHSIEQLEKETPEFREETKKFIDKLVSHYVLDEGKLVVAHAGIREEMQGRGSGAVREFCLYGETTGETDEFGLPIRYNWAAEYKGKANVVYGHTPVPEAQWLNRTIDIDTGCVFGGKLTALRYPEKQLVSVPALTTYCEPVRPLYYTADATINLQQEYDDILDISDFTGKHIIPTRFGHNVTIREENAIAALEVMSRFAVNPKWLIYLPPTMSPVETSKLDDYLEHPKEAFDYYADVGIEKVICEEKHMGSRTVVIVGKNETVIKDAFGITNEGIGIIYTRTGRAFFNDKELEQAFLQRLNTALEESGFYEAFQTNWVCFDAELMPWSAKAQSLLEKQYGSVGAAATYSLQSAVQQLQQAVGINPEANALLEKYSTKQQQVTQYIQSYQQYCWPVDSLDDYKLAPFHILATAGKTWTDQDHGWHMEQIKKICEADTSILKATPYKVVNLQDAASVLEATDWWVSMTGKGGEGMVVKPYQFIHINEDKMTQPAVKVRGKEYLRIIYGPEYTTPANLTRLKSRGLSAKRSLALREFTLGIEGLQRFANKEPLGKIHQCVFGVLSLESEPVDPRL</sequence>
<dbReference type="SUPFAM" id="SSF56091">
    <property type="entry name" value="DNA ligase/mRNA capping enzyme, catalytic domain"/>
    <property type="match status" value="1"/>
</dbReference>
<reference evidence="2 3" key="1">
    <citation type="submission" date="2019-12" db="EMBL/GenBank/DDBJ databases">
        <title>The draft genomic sequence of strain Chitinophaga oryziterrae JCM 16595.</title>
        <authorList>
            <person name="Zhang X."/>
        </authorList>
    </citation>
    <scope>NUCLEOTIDE SEQUENCE [LARGE SCALE GENOMIC DNA]</scope>
    <source>
        <strain evidence="2 3">JCM 16595</strain>
    </source>
</reference>
<dbReference type="Pfam" id="PF16542">
    <property type="entry name" value="PNKP_ligase"/>
    <property type="match status" value="1"/>
</dbReference>
<dbReference type="AlphaFoldDB" id="A0A6N8JIE1"/>
<keyword evidence="3" id="KW-1185">Reference proteome</keyword>
<dbReference type="SUPFAM" id="SSF56300">
    <property type="entry name" value="Metallo-dependent phosphatases"/>
    <property type="match status" value="1"/>
</dbReference>
<name>A0A6N8JIE1_9BACT</name>
<dbReference type="RefSeq" id="WP_157303792.1">
    <property type="nucleotide sequence ID" value="NZ_WRXO01000015.1"/>
</dbReference>
<dbReference type="InterPro" id="IPR029052">
    <property type="entry name" value="Metallo-depent_PP-like"/>
</dbReference>
<protein>
    <submittedName>
        <fullName evidence="2">Polynucleotide kinase-phosphatase</fullName>
    </submittedName>
</protein>
<dbReference type="Proteomes" id="UP000468388">
    <property type="component" value="Unassembled WGS sequence"/>
</dbReference>
<proteinExistence type="predicted"/>
<dbReference type="GO" id="GO:0005737">
    <property type="term" value="C:cytoplasm"/>
    <property type="evidence" value="ECO:0007669"/>
    <property type="project" value="TreeGrafter"/>
</dbReference>
<gene>
    <name evidence="2" type="ORF">GO495_30740</name>
</gene>
<dbReference type="InterPro" id="IPR024028">
    <property type="entry name" value="PNKP_bac"/>
</dbReference>
<keyword evidence="2" id="KW-0418">Kinase</keyword>